<comment type="caution">
    <text evidence="1">The sequence shown here is derived from an EMBL/GenBank/DDBJ whole genome shotgun (WGS) entry which is preliminary data.</text>
</comment>
<name>A0A919RNL5_9ACTN</name>
<evidence type="ECO:0000313" key="1">
    <source>
        <dbReference type="EMBL" id="GII95774.1"/>
    </source>
</evidence>
<reference evidence="1" key="1">
    <citation type="submission" date="2021-01" db="EMBL/GenBank/DDBJ databases">
        <title>Whole genome shotgun sequence of Sinosporangium siamense NBRC 109515.</title>
        <authorList>
            <person name="Komaki H."/>
            <person name="Tamura T."/>
        </authorList>
    </citation>
    <scope>NUCLEOTIDE SEQUENCE</scope>
    <source>
        <strain evidence="1">NBRC 109515</strain>
    </source>
</reference>
<gene>
    <name evidence="1" type="ORF">Ssi02_60050</name>
</gene>
<accession>A0A919RNL5</accession>
<dbReference type="Proteomes" id="UP000606172">
    <property type="component" value="Unassembled WGS sequence"/>
</dbReference>
<organism evidence="1 2">
    <name type="scientific">Sinosporangium siamense</name>
    <dbReference type="NCBI Taxonomy" id="1367973"/>
    <lineage>
        <taxon>Bacteria</taxon>
        <taxon>Bacillati</taxon>
        <taxon>Actinomycetota</taxon>
        <taxon>Actinomycetes</taxon>
        <taxon>Streptosporangiales</taxon>
        <taxon>Streptosporangiaceae</taxon>
        <taxon>Sinosporangium</taxon>
    </lineage>
</organism>
<evidence type="ECO:0008006" key="3">
    <source>
        <dbReference type="Google" id="ProtNLM"/>
    </source>
</evidence>
<dbReference type="EMBL" id="BOOW01000038">
    <property type="protein sequence ID" value="GII95774.1"/>
    <property type="molecule type" value="Genomic_DNA"/>
</dbReference>
<sequence length="114" mass="12456">MRNVPIPVDTARLHFTCVRAPRPRLLNKETGEIKTDKASGQTLYEVTLSVEDQSDRIELVKIGTVGEPLISPGDEVKPVGLVGYVWEISGRWGISYRAASLVSTSADARGDEFA</sequence>
<evidence type="ECO:0000313" key="2">
    <source>
        <dbReference type="Proteomes" id="UP000606172"/>
    </source>
</evidence>
<protein>
    <recommendedName>
        <fullName evidence="3">Regulatory protein</fullName>
    </recommendedName>
</protein>
<dbReference type="AlphaFoldDB" id="A0A919RNL5"/>
<keyword evidence="2" id="KW-1185">Reference proteome</keyword>
<proteinExistence type="predicted"/>
<dbReference type="RefSeq" id="WP_204030812.1">
    <property type="nucleotide sequence ID" value="NZ_BOOW01000038.1"/>
</dbReference>